<evidence type="ECO:0000256" key="1">
    <source>
        <dbReference type="ARBA" id="ARBA00022690"/>
    </source>
</evidence>
<dbReference type="InterPro" id="IPR018990">
    <property type="entry name" value="Prot_inh_I42_chagasin"/>
</dbReference>
<dbReference type="GO" id="GO:0004869">
    <property type="term" value="F:cysteine-type endopeptidase inhibitor activity"/>
    <property type="evidence" value="ECO:0007669"/>
    <property type="project" value="UniProtKB-KW"/>
</dbReference>
<evidence type="ECO:0000256" key="2">
    <source>
        <dbReference type="ARBA" id="ARBA00022704"/>
    </source>
</evidence>
<dbReference type="EMBL" id="CP024201">
    <property type="protein sequence ID" value="ATQ43678.1"/>
    <property type="molecule type" value="Genomic_DNA"/>
</dbReference>
<keyword evidence="1" id="KW-0646">Protease inhibitor</keyword>
<dbReference type="InterPro" id="IPR036331">
    <property type="entry name" value="Chagasin-like_sf"/>
</dbReference>
<dbReference type="RefSeq" id="WP_099622927.1">
    <property type="nucleotide sequence ID" value="NZ_CP024201.1"/>
</dbReference>
<dbReference type="Pfam" id="PF09394">
    <property type="entry name" value="Inhibitor_I42"/>
    <property type="match status" value="1"/>
</dbReference>
<evidence type="ECO:0000259" key="3">
    <source>
        <dbReference type="Pfam" id="PF06114"/>
    </source>
</evidence>
<dbReference type="Proteomes" id="UP000228945">
    <property type="component" value="Chromosome"/>
</dbReference>
<dbReference type="Gene3D" id="2.60.40.2020">
    <property type="match status" value="1"/>
</dbReference>
<organism evidence="5 6">
    <name type="scientific">Caulobacter mirabilis</name>
    <dbReference type="NCBI Taxonomy" id="69666"/>
    <lineage>
        <taxon>Bacteria</taxon>
        <taxon>Pseudomonadati</taxon>
        <taxon>Pseudomonadota</taxon>
        <taxon>Alphaproteobacteria</taxon>
        <taxon>Caulobacterales</taxon>
        <taxon>Caulobacteraceae</taxon>
        <taxon>Caulobacter</taxon>
    </lineage>
</organism>
<dbReference type="AlphaFoldDB" id="A0A2D2B091"/>
<dbReference type="KEGG" id="cmb:CSW64_15395"/>
<dbReference type="OrthoDB" id="9794834at2"/>
<dbReference type="InterPro" id="IPR010359">
    <property type="entry name" value="IrrE_HExxH"/>
</dbReference>
<name>A0A2D2B091_9CAUL</name>
<keyword evidence="2" id="KW-0789">Thiol protease inhibitor</keyword>
<feature type="domain" description="Proteinase inhibitor I42 chagasin" evidence="4">
    <location>
        <begin position="237"/>
        <end position="319"/>
    </location>
</feature>
<keyword evidence="6" id="KW-1185">Reference proteome</keyword>
<sequence length="337" mass="36994">MNGSVRNARLNGAAEAHRIHRMMESRERLEATDGQVDVFGILAELEILVVFKPLDGLLGAFLKQEAPGVIISTKRPYSVQRFTGAHELGHAVLNHDPSLDSPGVLRRAAIGYLPAGRGNFRAHLQEIEADAFAGELLAPRWLLIYHAKRQGWQASQLSDPDVAYQMALRCGCSYEATLRSLARNSLISDVQVDAALETKPKALKARLRGDAEWINPWSDVWRLTDRDQGHRVPAAGGDLLRVGLLQKSAAGYRWTASEVDPGLLLLTEDVRITTATVGAPSEKLWYYRAGCEGLAVASYAERRSWETAAVAAARFEVNIRPVEKGLSRANRARLAAA</sequence>
<dbReference type="SUPFAM" id="SSF141066">
    <property type="entry name" value="ICP-like"/>
    <property type="match status" value="1"/>
</dbReference>
<evidence type="ECO:0008006" key="7">
    <source>
        <dbReference type="Google" id="ProtNLM"/>
    </source>
</evidence>
<dbReference type="Gene3D" id="1.10.10.2910">
    <property type="match status" value="1"/>
</dbReference>
<dbReference type="PANTHER" id="PTHR43236:SF1">
    <property type="entry name" value="BLL7220 PROTEIN"/>
    <property type="match status" value="1"/>
</dbReference>
<dbReference type="Pfam" id="PF06114">
    <property type="entry name" value="Peptidase_M78"/>
    <property type="match status" value="1"/>
</dbReference>
<dbReference type="InterPro" id="IPR052345">
    <property type="entry name" value="Rad_response_metalloprotease"/>
</dbReference>
<dbReference type="PANTHER" id="PTHR43236">
    <property type="entry name" value="ANTITOXIN HIGA1"/>
    <property type="match status" value="1"/>
</dbReference>
<gene>
    <name evidence="5" type="ORF">CSW64_15395</name>
</gene>
<feature type="domain" description="IrrE N-terminal-like" evidence="3">
    <location>
        <begin position="45"/>
        <end position="178"/>
    </location>
</feature>
<evidence type="ECO:0000313" key="6">
    <source>
        <dbReference type="Proteomes" id="UP000228945"/>
    </source>
</evidence>
<reference evidence="5 6" key="1">
    <citation type="submission" date="2017-10" db="EMBL/GenBank/DDBJ databases">
        <title>Genome sequence of Caulobacter mirabilis FWC38.</title>
        <authorList>
            <person name="Fiebig A."/>
            <person name="Crosson S."/>
        </authorList>
    </citation>
    <scope>NUCLEOTIDE SEQUENCE [LARGE SCALE GENOMIC DNA]</scope>
    <source>
        <strain evidence="5 6">FWC 38</strain>
    </source>
</reference>
<protein>
    <recommendedName>
        <fullName evidence="7">IrrE N-terminal-like domain-containing protein</fullName>
    </recommendedName>
</protein>
<accession>A0A2D2B091</accession>
<proteinExistence type="predicted"/>
<evidence type="ECO:0000259" key="4">
    <source>
        <dbReference type="Pfam" id="PF09394"/>
    </source>
</evidence>
<evidence type="ECO:0000313" key="5">
    <source>
        <dbReference type="EMBL" id="ATQ43678.1"/>
    </source>
</evidence>